<evidence type="ECO:0000313" key="5">
    <source>
        <dbReference type="Proteomes" id="UP000249645"/>
    </source>
</evidence>
<keyword evidence="4" id="KW-0347">Helicase</keyword>
<gene>
    <name evidence="4" type="ORF">DI598_14150</name>
</gene>
<proteinExistence type="predicted"/>
<dbReference type="AlphaFoldDB" id="A0A2W5GGB3"/>
<dbReference type="Gene3D" id="3.40.50.300">
    <property type="entry name" value="P-loop containing nucleotide triphosphate hydrolases"/>
    <property type="match status" value="1"/>
</dbReference>
<feature type="domain" description="Helicase C-terminal" evidence="3">
    <location>
        <begin position="787"/>
        <end position="949"/>
    </location>
</feature>
<dbReference type="GO" id="GO:0004386">
    <property type="term" value="F:helicase activity"/>
    <property type="evidence" value="ECO:0007669"/>
    <property type="project" value="UniProtKB-KW"/>
</dbReference>
<dbReference type="PROSITE" id="PS51194">
    <property type="entry name" value="HELICASE_CTER"/>
    <property type="match status" value="1"/>
</dbReference>
<dbReference type="InterPro" id="IPR050496">
    <property type="entry name" value="SNF2_RAD54_helicase_repair"/>
</dbReference>
<evidence type="ECO:0000313" key="4">
    <source>
        <dbReference type="EMBL" id="PZP44736.1"/>
    </source>
</evidence>
<dbReference type="InterPro" id="IPR049730">
    <property type="entry name" value="SNF2/RAD54-like_C"/>
</dbReference>
<dbReference type="GO" id="GO:0016787">
    <property type="term" value="F:hydrolase activity"/>
    <property type="evidence" value="ECO:0007669"/>
    <property type="project" value="UniProtKB-KW"/>
</dbReference>
<comment type="caution">
    <text evidence="4">The sequence shown here is derived from an EMBL/GenBank/DDBJ whole genome shotgun (WGS) entry which is preliminary data.</text>
</comment>
<dbReference type="InterPro" id="IPR014001">
    <property type="entry name" value="Helicase_ATP-bd"/>
</dbReference>
<dbReference type="CDD" id="cd18793">
    <property type="entry name" value="SF2_C_SNF"/>
    <property type="match status" value="1"/>
</dbReference>
<dbReference type="InterPro" id="IPR027417">
    <property type="entry name" value="P-loop_NTPase"/>
</dbReference>
<protein>
    <submittedName>
        <fullName evidence="4">ATP-dependent helicase</fullName>
    </submittedName>
</protein>
<dbReference type="Proteomes" id="UP000249645">
    <property type="component" value="Unassembled WGS sequence"/>
</dbReference>
<dbReference type="Pfam" id="PF00176">
    <property type="entry name" value="SNF2-rel_dom"/>
    <property type="match status" value="1"/>
</dbReference>
<dbReference type="Gene3D" id="3.40.50.10810">
    <property type="entry name" value="Tandem AAA-ATPase domain"/>
    <property type="match status" value="1"/>
</dbReference>
<keyword evidence="4" id="KW-0547">Nucleotide-binding</keyword>
<dbReference type="InterPro" id="IPR038718">
    <property type="entry name" value="SNF2-like_sf"/>
</dbReference>
<organism evidence="4 5">
    <name type="scientific">Pseudopedobacter saltans</name>
    <dbReference type="NCBI Taxonomy" id="151895"/>
    <lineage>
        <taxon>Bacteria</taxon>
        <taxon>Pseudomonadati</taxon>
        <taxon>Bacteroidota</taxon>
        <taxon>Sphingobacteriia</taxon>
        <taxon>Sphingobacteriales</taxon>
        <taxon>Sphingobacteriaceae</taxon>
        <taxon>Pseudopedobacter</taxon>
    </lineage>
</organism>
<evidence type="ECO:0000256" key="1">
    <source>
        <dbReference type="ARBA" id="ARBA00022801"/>
    </source>
</evidence>
<dbReference type="SMART" id="SM00490">
    <property type="entry name" value="HELICc"/>
    <property type="match status" value="1"/>
</dbReference>
<dbReference type="PANTHER" id="PTHR45629:SF7">
    <property type="entry name" value="DNA EXCISION REPAIR PROTEIN ERCC-6-RELATED"/>
    <property type="match status" value="1"/>
</dbReference>
<accession>A0A2W5GGB3</accession>
<evidence type="ECO:0000259" key="3">
    <source>
        <dbReference type="PROSITE" id="PS51194"/>
    </source>
</evidence>
<dbReference type="InterPro" id="IPR000330">
    <property type="entry name" value="SNF2_N"/>
</dbReference>
<dbReference type="GO" id="GO:0005524">
    <property type="term" value="F:ATP binding"/>
    <property type="evidence" value="ECO:0007669"/>
    <property type="project" value="InterPro"/>
</dbReference>
<dbReference type="PROSITE" id="PS51192">
    <property type="entry name" value="HELICASE_ATP_BIND_1"/>
    <property type="match status" value="1"/>
</dbReference>
<evidence type="ECO:0000259" key="2">
    <source>
        <dbReference type="PROSITE" id="PS51192"/>
    </source>
</evidence>
<name>A0A2W5GGB3_9SPHI</name>
<dbReference type="PANTHER" id="PTHR45629">
    <property type="entry name" value="SNF2/RAD54 FAMILY MEMBER"/>
    <property type="match status" value="1"/>
</dbReference>
<dbReference type="SUPFAM" id="SSF52540">
    <property type="entry name" value="P-loop containing nucleoside triphosphate hydrolases"/>
    <property type="match status" value="2"/>
</dbReference>
<dbReference type="EMBL" id="QFOI01000301">
    <property type="protein sequence ID" value="PZP44736.1"/>
    <property type="molecule type" value="Genomic_DNA"/>
</dbReference>
<dbReference type="InterPro" id="IPR001650">
    <property type="entry name" value="Helicase_C-like"/>
</dbReference>
<dbReference type="Pfam" id="PF00271">
    <property type="entry name" value="Helicase_C"/>
    <property type="match status" value="1"/>
</dbReference>
<keyword evidence="1" id="KW-0378">Hydrolase</keyword>
<keyword evidence="4" id="KW-0067">ATP-binding</keyword>
<reference evidence="4 5" key="1">
    <citation type="submission" date="2017-11" db="EMBL/GenBank/DDBJ databases">
        <title>Infants hospitalized years apart are colonized by the same room-sourced microbial strains.</title>
        <authorList>
            <person name="Brooks B."/>
            <person name="Olm M.R."/>
            <person name="Firek B.A."/>
            <person name="Baker R."/>
            <person name="Thomas B.C."/>
            <person name="Morowitz M.J."/>
            <person name="Banfield J.F."/>
        </authorList>
    </citation>
    <scope>NUCLEOTIDE SEQUENCE [LARGE SCALE GENOMIC DNA]</scope>
    <source>
        <strain evidence="4">S2_009_000_R2_76</strain>
    </source>
</reference>
<feature type="domain" description="Helicase ATP-binding" evidence="2">
    <location>
        <begin position="501"/>
        <end position="661"/>
    </location>
</feature>
<sequence length="955" mass="110590">MSIEVKTGILWEPERLTNNQYCFALLTITKKDGVPSFRQDPMTVKALDKIHSQWSPSTYEVLKSLSVEENKKVESAFIKQQQKAGSNNQATSFIIAAVEKLRFEQLQTFLSKSEALALYHRVPNPNTGNPMTATCKWNKETPTLSFGVSKPQGHLHLDVYVTLEDKKISFGDFKRFGFMLQKQNEYWMLELKDSRTLDWLIRNKPAQYASQPDLFLEKIITKLEENYTVDRNNLFEVNLIDQKPECSVLFTELSGSFLMLTPRWSYDGFIVEGAYQAEQRKMEKGKQYIIQRDEETELNFISFVQSLHPNFPAQAARGFYFLSFSDAKKKQWFIKTFRELLNQNVAVTGLDMLQHFRYSPYEAETTLEVKNQTATSLELNAKVLFGKEEVPLLNIQKMLLNDQRNILLKDDSIGFFSDEWVKKYATIFKHAVIYKNRMTLPPWFFLGRANDSEDSLEQEIIPTEWQNRWFAWQKDEHVVDKPILISTELRPYQQKGFEWMVLLSQIQAGACLADDMGLGKTLQTICFLAYQQQLNPKKKSIVICPASLIYNWEQEIKKFAPTLLPFIYRAQERKHWEEFTKNEEKVLIVSYHTLRQDIEILSTFPWQVAVIDESQNIKNPTARVTKAVYAIEAHNKIALSGTPVMNNTFDLYAQLQFVLPGLLGSREFFRKEYANPIDREAKPEKVDALRQLTNPFILRRTKKQVATDLPDKTESILWCEMGEEQKSFYEEVKSDIKDSLFLDIQSEGLQKNKLSILQGIQKLRQICDAPVLMKQSLDYTPCNESIKLDRIVEALQNHQENGHKALVFSQFTSMLDLIAAKCESLGIVFYHFDGGTAVEKRQEMVSAFQQEEDEATAFLISLKSGNAGLNLTQAQYVYLVDPWWNRAVEQQAIDRSHRIGQQSNVFAYRMICKGSIEEKIIALQEKKKFLSDELVTAEDGFVKNMTEEDLQYLFS</sequence>
<dbReference type="SMART" id="SM00487">
    <property type="entry name" value="DEXDc"/>
    <property type="match status" value="1"/>
</dbReference>